<dbReference type="EMBL" id="HBNR01081932">
    <property type="protein sequence ID" value="CAE4659139.1"/>
    <property type="molecule type" value="Transcribed_RNA"/>
</dbReference>
<name>A0A7S4SXD3_9DINO</name>
<dbReference type="AlphaFoldDB" id="A0A7S4SXD3"/>
<reference evidence="1" key="1">
    <citation type="submission" date="2021-01" db="EMBL/GenBank/DDBJ databases">
        <authorList>
            <person name="Corre E."/>
            <person name="Pelletier E."/>
            <person name="Niang G."/>
            <person name="Scheremetjew M."/>
            <person name="Finn R."/>
            <person name="Kale V."/>
            <person name="Holt S."/>
            <person name="Cochrane G."/>
            <person name="Meng A."/>
            <person name="Brown T."/>
            <person name="Cohen L."/>
        </authorList>
    </citation>
    <scope>NUCLEOTIDE SEQUENCE</scope>
    <source>
        <strain evidence="1">CCMP3105</strain>
    </source>
</reference>
<gene>
    <name evidence="1" type="ORF">AMON00008_LOCUS58602</name>
</gene>
<accession>A0A7S4SXD3</accession>
<evidence type="ECO:0000313" key="1">
    <source>
        <dbReference type="EMBL" id="CAE4659139.1"/>
    </source>
</evidence>
<organism evidence="1">
    <name type="scientific">Alexandrium monilatum</name>
    <dbReference type="NCBI Taxonomy" id="311494"/>
    <lineage>
        <taxon>Eukaryota</taxon>
        <taxon>Sar</taxon>
        <taxon>Alveolata</taxon>
        <taxon>Dinophyceae</taxon>
        <taxon>Gonyaulacales</taxon>
        <taxon>Pyrocystaceae</taxon>
        <taxon>Alexandrium</taxon>
    </lineage>
</organism>
<proteinExistence type="predicted"/>
<sequence length="189" mass="20970">MLRSDWGLKGFGDSLWSDNTVLGFVGAEPDAELLAGLAKANRVQEFWLASCERCAARGCTGPEWVEDIRQRMATVNWTMGTEDCGSHGEPRCDGAIFSHPIGDFMHSTGPYIESSGGVYGRRRRGLRTMRGKAPPPLPSSDWRALKVRSNTWFSMELAAYGPWGESWVLPACAYFHVCRLSSTWSSRCV</sequence>
<protein>
    <submittedName>
        <fullName evidence="1">Uncharacterized protein</fullName>
    </submittedName>
</protein>